<evidence type="ECO:0000313" key="3">
    <source>
        <dbReference type="EMBL" id="RNB53270.1"/>
    </source>
</evidence>
<dbReference type="EMBL" id="BJOD01000001">
    <property type="protein sequence ID" value="GED24081.1"/>
    <property type="molecule type" value="Genomic_DNA"/>
</dbReference>
<evidence type="ECO:0008006" key="6">
    <source>
        <dbReference type="Google" id="ProtNLM"/>
    </source>
</evidence>
<dbReference type="InterPro" id="IPR021522">
    <property type="entry name" value="MctB"/>
</dbReference>
<dbReference type="GeneID" id="82812036"/>
<keyword evidence="5" id="KW-1185">Reference proteome</keyword>
<dbReference type="AlphaFoldDB" id="A0A3M8AQ24"/>
<protein>
    <recommendedName>
        <fullName evidence="6">Copper transporter</fullName>
    </recommendedName>
</protein>
<keyword evidence="1" id="KW-0175">Coiled coil</keyword>
<evidence type="ECO:0000313" key="5">
    <source>
        <dbReference type="Proteomes" id="UP000317180"/>
    </source>
</evidence>
<dbReference type="EMBL" id="RHHN01000048">
    <property type="protein sequence ID" value="RNB53270.1"/>
    <property type="molecule type" value="Genomic_DNA"/>
</dbReference>
<comment type="caution">
    <text evidence="3">The sequence shown here is derived from an EMBL/GenBank/DDBJ whole genome shotgun (WGS) entry which is preliminary data.</text>
</comment>
<dbReference type="Proteomes" id="UP000317180">
    <property type="component" value="Unassembled WGS sequence"/>
</dbReference>
<dbReference type="GO" id="GO:0055070">
    <property type="term" value="P:copper ion homeostasis"/>
    <property type="evidence" value="ECO:0007669"/>
    <property type="project" value="InterPro"/>
</dbReference>
<reference evidence="2 5" key="2">
    <citation type="submission" date="2019-06" db="EMBL/GenBank/DDBJ databases">
        <title>Whole genome shotgun sequence of Brevibacillus agri NBRC 15538.</title>
        <authorList>
            <person name="Hosoyama A."/>
            <person name="Uohara A."/>
            <person name="Ohji S."/>
            <person name="Ichikawa N."/>
        </authorList>
    </citation>
    <scope>NUCLEOTIDE SEQUENCE [LARGE SCALE GENOMIC DNA]</scope>
    <source>
        <strain evidence="2 5">NBRC 15538</strain>
    </source>
</reference>
<dbReference type="OrthoDB" id="2382049at2"/>
<gene>
    <name evidence="2" type="ORF">BAG01nite_01830</name>
    <name evidence="3" type="ORF">EB820_16920</name>
</gene>
<proteinExistence type="predicted"/>
<evidence type="ECO:0000313" key="2">
    <source>
        <dbReference type="EMBL" id="GED24081.1"/>
    </source>
</evidence>
<evidence type="ECO:0000256" key="1">
    <source>
        <dbReference type="SAM" id="Coils"/>
    </source>
</evidence>
<name>A0A3M8AQ24_9BACL</name>
<feature type="coiled-coil region" evidence="1">
    <location>
        <begin position="41"/>
        <end position="79"/>
    </location>
</feature>
<sequence>MISFRYHLITLAAVFVALGVGILLGGTAGHPWFSEGAQEILAKMEAKYDRALKSNHDLKQQINRLLQEVEQRNQEVVHMMAMRYGNDLAGKKVYVWQDTDKEAKEITRLMHSVGINVVAYERGGTWEDGLLLVVAGQPPPWLEQRTGTGKWLLVEQVPDSLAKQWALLEKVQQTMTEMRVAREKS</sequence>
<dbReference type="Pfam" id="PF11382">
    <property type="entry name" value="MctB"/>
    <property type="match status" value="1"/>
</dbReference>
<dbReference type="GO" id="GO:0016020">
    <property type="term" value="C:membrane"/>
    <property type="evidence" value="ECO:0007669"/>
    <property type="project" value="InterPro"/>
</dbReference>
<organism evidence="3 4">
    <name type="scientific">Brevibacillus agri</name>
    <dbReference type="NCBI Taxonomy" id="51101"/>
    <lineage>
        <taxon>Bacteria</taxon>
        <taxon>Bacillati</taxon>
        <taxon>Bacillota</taxon>
        <taxon>Bacilli</taxon>
        <taxon>Bacillales</taxon>
        <taxon>Paenibacillaceae</taxon>
        <taxon>Brevibacillus</taxon>
    </lineage>
</organism>
<reference evidence="3 4" key="1">
    <citation type="submission" date="2018-10" db="EMBL/GenBank/DDBJ databases">
        <title>Phylogenomics of Brevibacillus.</title>
        <authorList>
            <person name="Dunlap C."/>
        </authorList>
    </citation>
    <scope>NUCLEOTIDE SEQUENCE [LARGE SCALE GENOMIC DNA]</scope>
    <source>
        <strain evidence="3 4">NRRL NRS 1219</strain>
    </source>
</reference>
<dbReference type="RefSeq" id="WP_005827327.1">
    <property type="nucleotide sequence ID" value="NZ_BJOD01000001.1"/>
</dbReference>
<accession>A0A3M8AQ24</accession>
<dbReference type="Proteomes" id="UP000276178">
    <property type="component" value="Unassembled WGS sequence"/>
</dbReference>
<evidence type="ECO:0000313" key="4">
    <source>
        <dbReference type="Proteomes" id="UP000276178"/>
    </source>
</evidence>